<sequence length="56" mass="6759">MENFDTLLTNINRNNIHPEIEEILNFFNSKKPMNDRRATNHLWKIPQHKKSQNTLI</sequence>
<proteinExistence type="predicted"/>
<reference evidence="1 2" key="1">
    <citation type="submission" date="2018-08" db="EMBL/GenBank/DDBJ databases">
        <title>Genome and evolution of the arbuscular mycorrhizal fungus Diversispora epigaea (formerly Glomus versiforme) and its bacterial endosymbionts.</title>
        <authorList>
            <person name="Sun X."/>
            <person name="Fei Z."/>
            <person name="Harrison M."/>
        </authorList>
    </citation>
    <scope>NUCLEOTIDE SEQUENCE [LARGE SCALE GENOMIC DNA]</scope>
    <source>
        <strain evidence="1 2">IT104</strain>
    </source>
</reference>
<dbReference type="AlphaFoldDB" id="A0A397HSW5"/>
<accession>A0A397HSW5</accession>
<dbReference type="EMBL" id="PQFF01000284">
    <property type="protein sequence ID" value="RHZ65937.1"/>
    <property type="molecule type" value="Genomic_DNA"/>
</dbReference>
<organism evidence="1 2">
    <name type="scientific">Diversispora epigaea</name>
    <dbReference type="NCBI Taxonomy" id="1348612"/>
    <lineage>
        <taxon>Eukaryota</taxon>
        <taxon>Fungi</taxon>
        <taxon>Fungi incertae sedis</taxon>
        <taxon>Mucoromycota</taxon>
        <taxon>Glomeromycotina</taxon>
        <taxon>Glomeromycetes</taxon>
        <taxon>Diversisporales</taxon>
        <taxon>Diversisporaceae</taxon>
        <taxon>Diversispora</taxon>
    </lineage>
</organism>
<protein>
    <submittedName>
        <fullName evidence="1">Uncharacterized protein</fullName>
    </submittedName>
</protein>
<dbReference type="OrthoDB" id="10429614at2759"/>
<dbReference type="Proteomes" id="UP000266861">
    <property type="component" value="Unassembled WGS sequence"/>
</dbReference>
<name>A0A397HSW5_9GLOM</name>
<evidence type="ECO:0000313" key="2">
    <source>
        <dbReference type="Proteomes" id="UP000266861"/>
    </source>
</evidence>
<gene>
    <name evidence="1" type="ORF">Glove_310g51</name>
</gene>
<keyword evidence="2" id="KW-1185">Reference proteome</keyword>
<evidence type="ECO:0000313" key="1">
    <source>
        <dbReference type="EMBL" id="RHZ65937.1"/>
    </source>
</evidence>
<comment type="caution">
    <text evidence="1">The sequence shown here is derived from an EMBL/GenBank/DDBJ whole genome shotgun (WGS) entry which is preliminary data.</text>
</comment>